<dbReference type="InterPro" id="IPR017961">
    <property type="entry name" value="DNA_pol_Y-fam_little_finger"/>
</dbReference>
<dbReference type="GeneID" id="107272088"/>
<dbReference type="Pfam" id="PF21999">
    <property type="entry name" value="IMS_HHH_1"/>
    <property type="match status" value="1"/>
</dbReference>
<dbReference type="FunFam" id="3.30.1490.100:FF:000001">
    <property type="entry name" value="DNA repair protein REV1"/>
    <property type="match status" value="1"/>
</dbReference>
<dbReference type="Gene3D" id="3.30.70.270">
    <property type="match status" value="2"/>
</dbReference>
<dbReference type="SUPFAM" id="SSF56672">
    <property type="entry name" value="DNA/RNA polymerases"/>
    <property type="match status" value="1"/>
</dbReference>
<keyword evidence="8" id="KW-0227">DNA damage</keyword>
<dbReference type="Gene3D" id="3.40.1170.60">
    <property type="match status" value="1"/>
</dbReference>
<dbReference type="FunFam" id="3.40.50.10190:FF:000011">
    <property type="entry name" value="DNA repair protein REV1"/>
    <property type="match status" value="1"/>
</dbReference>
<evidence type="ECO:0000256" key="10">
    <source>
        <dbReference type="ARBA" id="ARBA00023125"/>
    </source>
</evidence>
<evidence type="ECO:0000256" key="5">
    <source>
        <dbReference type="ARBA" id="ARBA00022679"/>
    </source>
</evidence>
<dbReference type="PROSITE" id="PS50173">
    <property type="entry name" value="UMUC"/>
    <property type="match status" value="1"/>
</dbReference>
<dbReference type="Gene3D" id="1.10.150.20">
    <property type="entry name" value="5' to 3' exonuclease, C-terminal subdomain"/>
    <property type="match status" value="1"/>
</dbReference>
<dbReference type="GO" id="GO:0006281">
    <property type="term" value="P:DNA repair"/>
    <property type="evidence" value="ECO:0007669"/>
    <property type="project" value="UniProtKB-KW"/>
</dbReference>
<evidence type="ECO:0000256" key="11">
    <source>
        <dbReference type="ARBA" id="ARBA00023204"/>
    </source>
</evidence>
<dbReference type="RefSeq" id="XP_015604395.1">
    <property type="nucleotide sequence ID" value="XM_015748909.2"/>
</dbReference>
<gene>
    <name evidence="18" type="primary">LOC107272088</name>
</gene>
<dbReference type="InterPro" id="IPR025527">
    <property type="entry name" value="HUWE1/Rev1_UBM"/>
</dbReference>
<dbReference type="GO" id="GO:0003887">
    <property type="term" value="F:DNA-directed DNA polymerase activity"/>
    <property type="evidence" value="ECO:0007669"/>
    <property type="project" value="InterPro"/>
</dbReference>
<evidence type="ECO:0000256" key="9">
    <source>
        <dbReference type="ARBA" id="ARBA00022842"/>
    </source>
</evidence>
<dbReference type="SUPFAM" id="SSF100879">
    <property type="entry name" value="Lesion bypass DNA polymerase (Y-family), little finger domain"/>
    <property type="match status" value="1"/>
</dbReference>
<comment type="cofactor">
    <cofactor evidence="13">
        <name>Mg(2+)</name>
        <dbReference type="ChEBI" id="CHEBI:18420"/>
    </cofactor>
    <text evidence="13">Binds 2 magnesium ions.</text>
</comment>
<evidence type="ECO:0000256" key="2">
    <source>
        <dbReference type="ARBA" id="ARBA00010945"/>
    </source>
</evidence>
<evidence type="ECO:0000256" key="13">
    <source>
        <dbReference type="PIRSR" id="PIRSR036573-2"/>
    </source>
</evidence>
<dbReference type="Gene3D" id="3.40.50.10190">
    <property type="entry name" value="BRCT domain"/>
    <property type="match status" value="1"/>
</dbReference>
<evidence type="ECO:0000256" key="1">
    <source>
        <dbReference type="ARBA" id="ARBA00004123"/>
    </source>
</evidence>
<dbReference type="CDD" id="cd01701">
    <property type="entry name" value="PolY_Rev1"/>
    <property type="match status" value="1"/>
</dbReference>
<dbReference type="InterPro" id="IPR053848">
    <property type="entry name" value="IMS_HHH_1"/>
</dbReference>
<dbReference type="GO" id="GO:0042276">
    <property type="term" value="P:error-prone translesion synthesis"/>
    <property type="evidence" value="ECO:0007669"/>
    <property type="project" value="InterPro"/>
</dbReference>
<dbReference type="InterPro" id="IPR031991">
    <property type="entry name" value="Rev1_C"/>
</dbReference>
<dbReference type="PANTHER" id="PTHR45990">
    <property type="entry name" value="DNA REPAIR PROTEIN REV1"/>
    <property type="match status" value="1"/>
</dbReference>
<dbReference type="Pfam" id="PF14377">
    <property type="entry name" value="UBM"/>
    <property type="match status" value="4"/>
</dbReference>
<accession>A0AAJ7C8D1</accession>
<dbReference type="KEGG" id="ccin:107272088"/>
<dbReference type="Pfam" id="PF00817">
    <property type="entry name" value="IMS"/>
    <property type="match status" value="1"/>
</dbReference>
<dbReference type="Gene3D" id="1.20.58.1280">
    <property type="entry name" value="DNA repair protein Rev1, C-terminal domain"/>
    <property type="match status" value="1"/>
</dbReference>
<dbReference type="Proteomes" id="UP000694920">
    <property type="component" value="Unplaced"/>
</dbReference>
<keyword evidence="7 13" id="KW-0479">Metal-binding</keyword>
<evidence type="ECO:0000256" key="14">
    <source>
        <dbReference type="SAM" id="MobiDB-lite"/>
    </source>
</evidence>
<dbReference type="GO" id="GO:0046872">
    <property type="term" value="F:metal ion binding"/>
    <property type="evidence" value="ECO:0007669"/>
    <property type="project" value="UniProtKB-KW"/>
</dbReference>
<dbReference type="SMART" id="SM00292">
    <property type="entry name" value="BRCT"/>
    <property type="match status" value="1"/>
</dbReference>
<comment type="similarity">
    <text evidence="2">Belongs to the DNA polymerase type-Y family.</text>
</comment>
<dbReference type="PANTHER" id="PTHR45990:SF1">
    <property type="entry name" value="DNA REPAIR PROTEIN REV1"/>
    <property type="match status" value="1"/>
</dbReference>
<keyword evidence="5" id="KW-0808">Transferase</keyword>
<dbReference type="Pfam" id="PF11799">
    <property type="entry name" value="IMS_C"/>
    <property type="match status" value="1"/>
</dbReference>
<protein>
    <recommendedName>
        <fullName evidence="3">DNA repair protein REV1</fullName>
    </recommendedName>
</protein>
<evidence type="ECO:0000313" key="17">
    <source>
        <dbReference type="Proteomes" id="UP000694920"/>
    </source>
</evidence>
<dbReference type="InterPro" id="IPR012112">
    <property type="entry name" value="REV1"/>
</dbReference>
<keyword evidence="4" id="KW-0237">DNA synthesis</keyword>
<feature type="domain" description="BRCT" evidence="15">
    <location>
        <begin position="43"/>
        <end position="134"/>
    </location>
</feature>
<dbReference type="GO" id="GO:0017125">
    <property type="term" value="F:deoxycytidyl transferase activity"/>
    <property type="evidence" value="ECO:0007669"/>
    <property type="project" value="TreeGrafter"/>
</dbReference>
<sequence>MSKRKKNTNWGENGFEDWGGYMAAKKAKLEEQFQIIASTEFHNASTLFQGIAIFVNGYTKPSADELKRLMMAHGGIYHHYMRPRITTHIIASNLPYSKIVMYRKSQHPVPICKPEWISDSLKAGRVLDYQPYLLYTNCTETQPRLMFKAGGTNEKLTISSNNGTKDQNCLKSLSETAKQSIKDIATTLSVIKNNKPLSSEEILSENDPCMLDNCNNEEFTKPNSVTFKSINAARIVSTSVANSSVAPEPTKESAVNQRQVQNVQPKSNHNISTQNVGFLTEFYNNSRLHHISTMGATFKDYINELRDKSDGIFPGLDRLKSTIRKTQTTVSPNGNGSDSDTEIFDVSDNGKKSVGNIVMHIDMDCFFVSVGLRNKPELVGQPVAVAHAKGNRKTRVPTKAVEGEVNDNSEAEREGNMEDDDFGSMSEVASCSYEARKAGVKNGMFLGQALKLCPNLKTIKYDFEGYKEVSYALYDTVASYTLKIEAVSCDEMYADCTSILAETGLNPMQFAKIIRKEIRDKTGCPVSTGFGGNKLQARLATKKAKPDGQFYLEQEMVRSYIGSLNVRDLPGVGMSTTHKLKGMLVQSCAELRNISLASLQKEFGKKTGEMLHNMSRGVDNSKLNLEHVRKSVSAEVNYGIRFKNSIDAEDFLKKLSVEVCARMKKANVRGRSVTLKVMVRAKEAPIETPKFMGHGLCDYYTKSKNFIVAVDDEVIVTREVLALWTQLQQKPEEIRGIGIQISRLESLRSKAGTTNILNFINKIKPCDSENKQRGCDENQLLLHNIEVNSISKKSDSDNGKTENSKNLTTFFSNSVKKDNLDRQRTLEYPGLNNCKIDDSILPALPEDIRNEILHAKHNTVNFEHNKEIQQPGPSKMVTTSKLNMLGKTIQNEESLASKTKKDVCLSSDNNVSNINNFEERPAYNLQNPFMTSDHNNSLFNVLMESETNQETNILQLTQDLDEAVLAELPEDIRNEILAAKIIKKKKNDKKGDKISRPSEALAVDETSSKSSEPGQICISEKKSSGKKIQTSQESYFRHTKPSTSNSIKAKLPPIEQINMAVLVELPEEIRNEILNEYRMKQQEETSLGTKAEVALQTEHNIAVGISNVQTNSNVNSDSTKTDLNVSFSQVDPEYLAALPVEIRNDVKQYCTTKKIEKEMKMKKNQPQATVSKGLINFWNKPNANKNSNKPKTVLPKGTKKTKTSKTTKNSKLVTENRETSISPTYENATKAVTNTTVPKEKIVPSESEPTPFVEKPEINEEEKILNTLVNRFLNLPLKQVKSQIQMWISSNNDIIEIDVLSLITFLSSLPESRRLTDLHILLKMMHRCITRSGNCVWHRTYKRIVEHVQNSMRVEYNSDLILPPMRCELAECEVAPFHV</sequence>
<dbReference type="PIRSF" id="PIRSF036573">
    <property type="entry name" value="REV1"/>
    <property type="match status" value="1"/>
</dbReference>
<evidence type="ECO:0000259" key="15">
    <source>
        <dbReference type="PROSITE" id="PS50172"/>
    </source>
</evidence>
<dbReference type="Gene3D" id="6.10.250.1630">
    <property type="match status" value="1"/>
</dbReference>
<feature type="region of interest" description="Disordered" evidence="14">
    <location>
        <begin position="987"/>
        <end position="1047"/>
    </location>
</feature>
<keyword evidence="10" id="KW-0238">DNA-binding</keyword>
<evidence type="ECO:0000256" key="7">
    <source>
        <dbReference type="ARBA" id="ARBA00022723"/>
    </source>
</evidence>
<feature type="region of interest" description="Disordered" evidence="14">
    <location>
        <begin position="1178"/>
        <end position="1218"/>
    </location>
</feature>
<feature type="domain" description="UmuC" evidence="16">
    <location>
        <begin position="358"/>
        <end position="573"/>
    </location>
</feature>
<dbReference type="InterPro" id="IPR001357">
    <property type="entry name" value="BRCT_dom"/>
</dbReference>
<feature type="region of interest" description="Disordered" evidence="14">
    <location>
        <begin position="390"/>
        <end position="421"/>
    </location>
</feature>
<dbReference type="InterPro" id="IPR043128">
    <property type="entry name" value="Rev_trsase/Diguanyl_cyclase"/>
</dbReference>
<evidence type="ECO:0000313" key="18">
    <source>
        <dbReference type="RefSeq" id="XP_015604395.1"/>
    </source>
</evidence>
<dbReference type="GO" id="GO:0070987">
    <property type="term" value="P:error-free translesion synthesis"/>
    <property type="evidence" value="ECO:0007669"/>
    <property type="project" value="TreeGrafter"/>
</dbReference>
<dbReference type="InterPro" id="IPR001126">
    <property type="entry name" value="UmuC"/>
</dbReference>
<dbReference type="Gene3D" id="3.30.1490.100">
    <property type="entry name" value="DNA polymerase, Y-family, little finger domain"/>
    <property type="match status" value="1"/>
</dbReference>
<keyword evidence="12" id="KW-0539">Nucleus</keyword>
<dbReference type="Pfam" id="PF16727">
    <property type="entry name" value="REV1_C"/>
    <property type="match status" value="1"/>
</dbReference>
<evidence type="ECO:0000259" key="16">
    <source>
        <dbReference type="PROSITE" id="PS50173"/>
    </source>
</evidence>
<dbReference type="SUPFAM" id="SSF52113">
    <property type="entry name" value="BRCT domain"/>
    <property type="match status" value="1"/>
</dbReference>
<keyword evidence="6" id="KW-0548">Nucleotidyltransferase</keyword>
<dbReference type="GO" id="GO:0003684">
    <property type="term" value="F:damaged DNA binding"/>
    <property type="evidence" value="ECO:0007669"/>
    <property type="project" value="InterPro"/>
</dbReference>
<dbReference type="InterPro" id="IPR043502">
    <property type="entry name" value="DNA/RNA_pol_sf"/>
</dbReference>
<keyword evidence="9 13" id="KW-0460">Magnesium</keyword>
<feature type="compositionally biased region" description="Polar residues" evidence="14">
    <location>
        <begin position="253"/>
        <end position="271"/>
    </location>
</feature>
<dbReference type="PROSITE" id="PS50172">
    <property type="entry name" value="BRCT"/>
    <property type="match status" value="1"/>
</dbReference>
<evidence type="ECO:0000256" key="12">
    <source>
        <dbReference type="ARBA" id="ARBA00023242"/>
    </source>
</evidence>
<feature type="binding site" evidence="13">
    <location>
        <position position="491"/>
    </location>
    <ligand>
        <name>Mg(2+)</name>
        <dbReference type="ChEBI" id="CHEBI:18420"/>
        <label>1</label>
    </ligand>
</feature>
<evidence type="ECO:0000256" key="4">
    <source>
        <dbReference type="ARBA" id="ARBA00022634"/>
    </source>
</evidence>
<dbReference type="InterPro" id="IPR036775">
    <property type="entry name" value="DNA_pol_Y-fam_lit_finger_sf"/>
</dbReference>
<feature type="binding site" evidence="13">
    <location>
        <position position="490"/>
    </location>
    <ligand>
        <name>Mg(2+)</name>
        <dbReference type="ChEBI" id="CHEBI:18420"/>
        <label>1</label>
    </ligand>
</feature>
<dbReference type="InterPro" id="IPR038401">
    <property type="entry name" value="Rev1_C_sf"/>
</dbReference>
<name>A0AAJ7C8D1_CEPCN</name>
<feature type="compositionally biased region" description="Low complexity" evidence="14">
    <location>
        <begin position="1179"/>
        <end position="1191"/>
    </location>
</feature>
<dbReference type="GO" id="GO:0005634">
    <property type="term" value="C:nucleus"/>
    <property type="evidence" value="ECO:0007669"/>
    <property type="project" value="UniProtKB-SubCell"/>
</dbReference>
<evidence type="ECO:0000256" key="8">
    <source>
        <dbReference type="ARBA" id="ARBA00022763"/>
    </source>
</evidence>
<proteinExistence type="inferred from homology"/>
<feature type="binding site" evidence="13">
    <location>
        <position position="362"/>
    </location>
    <ligand>
        <name>Mg(2+)</name>
        <dbReference type="ChEBI" id="CHEBI:18420"/>
        <label>1</label>
    </ligand>
</feature>
<keyword evidence="17" id="KW-1185">Reference proteome</keyword>
<feature type="region of interest" description="Disordered" evidence="14">
    <location>
        <begin position="247"/>
        <end position="271"/>
    </location>
</feature>
<organism evidence="17 18">
    <name type="scientific">Cephus cinctus</name>
    <name type="common">Wheat stem sawfly</name>
    <dbReference type="NCBI Taxonomy" id="211228"/>
    <lineage>
        <taxon>Eukaryota</taxon>
        <taxon>Metazoa</taxon>
        <taxon>Ecdysozoa</taxon>
        <taxon>Arthropoda</taxon>
        <taxon>Hexapoda</taxon>
        <taxon>Insecta</taxon>
        <taxon>Pterygota</taxon>
        <taxon>Neoptera</taxon>
        <taxon>Endopterygota</taxon>
        <taxon>Hymenoptera</taxon>
        <taxon>Cephoidea</taxon>
        <taxon>Cephidae</taxon>
        <taxon>Cephus</taxon>
    </lineage>
</organism>
<evidence type="ECO:0000256" key="6">
    <source>
        <dbReference type="ARBA" id="ARBA00022695"/>
    </source>
</evidence>
<dbReference type="Gene3D" id="6.10.250.1490">
    <property type="match status" value="1"/>
</dbReference>
<keyword evidence="11" id="KW-0234">DNA repair</keyword>
<dbReference type="InterPro" id="IPR036420">
    <property type="entry name" value="BRCT_dom_sf"/>
</dbReference>
<evidence type="ECO:0000256" key="3">
    <source>
        <dbReference type="ARBA" id="ARBA00020399"/>
    </source>
</evidence>
<dbReference type="CDD" id="cd17719">
    <property type="entry name" value="BRCT_Rev1"/>
    <property type="match status" value="1"/>
</dbReference>
<dbReference type="Pfam" id="PF16589">
    <property type="entry name" value="BRCT_2"/>
    <property type="match status" value="1"/>
</dbReference>
<dbReference type="CTD" id="51455"/>
<comment type="subcellular location">
    <subcellularLocation>
        <location evidence="1">Nucleus</location>
    </subcellularLocation>
</comment>
<reference evidence="18" key="1">
    <citation type="submission" date="2025-08" db="UniProtKB">
        <authorList>
            <consortium name="RefSeq"/>
        </authorList>
    </citation>
    <scope>IDENTIFICATION</scope>
</reference>